<feature type="transmembrane region" description="Helical" evidence="1">
    <location>
        <begin position="345"/>
        <end position="369"/>
    </location>
</feature>
<dbReference type="RefSeq" id="WP_129750651.1">
    <property type="nucleotide sequence ID" value="NZ_JUIW01000004.1"/>
</dbReference>
<feature type="transmembrane region" description="Helical" evidence="1">
    <location>
        <begin position="451"/>
        <end position="472"/>
    </location>
</feature>
<protein>
    <submittedName>
        <fullName evidence="2">Uncharacterized protein</fullName>
    </submittedName>
</protein>
<dbReference type="OrthoDB" id="1014144at2"/>
<reference evidence="2 3" key="1">
    <citation type="submission" date="2014-12" db="EMBL/GenBank/DDBJ databases">
        <title>Genome sequence of Flavobacterium beibuense RSKm HC5.</title>
        <authorList>
            <person name="Kim J.F."/>
            <person name="Song J.Y."/>
            <person name="Kwak M.-J."/>
            <person name="Lee S.-W."/>
        </authorList>
    </citation>
    <scope>NUCLEOTIDE SEQUENCE [LARGE SCALE GENOMIC DNA]</scope>
    <source>
        <strain evidence="2 3">RSKm HC5</strain>
    </source>
</reference>
<dbReference type="EMBL" id="JUIW01000004">
    <property type="protein sequence ID" value="RYJ43897.1"/>
    <property type="molecule type" value="Genomic_DNA"/>
</dbReference>
<accession>A0A444WDI8</accession>
<proteinExistence type="predicted"/>
<keyword evidence="1" id="KW-0472">Membrane</keyword>
<feature type="transmembrane region" description="Helical" evidence="1">
    <location>
        <begin position="21"/>
        <end position="43"/>
    </location>
</feature>
<feature type="transmembrane region" description="Helical" evidence="1">
    <location>
        <begin position="103"/>
        <end position="129"/>
    </location>
</feature>
<comment type="caution">
    <text evidence="2">The sequence shown here is derived from an EMBL/GenBank/DDBJ whole genome shotgun (WGS) entry which is preliminary data.</text>
</comment>
<dbReference type="Pfam" id="PF18940">
    <property type="entry name" value="DUF5687"/>
    <property type="match status" value="1"/>
</dbReference>
<evidence type="ECO:0000313" key="3">
    <source>
        <dbReference type="Proteomes" id="UP000289775"/>
    </source>
</evidence>
<feature type="transmembrane region" description="Helical" evidence="1">
    <location>
        <begin position="200"/>
        <end position="221"/>
    </location>
</feature>
<dbReference type="InterPro" id="IPR043742">
    <property type="entry name" value="DUF5687"/>
</dbReference>
<feature type="transmembrane region" description="Helical" evidence="1">
    <location>
        <begin position="375"/>
        <end position="400"/>
    </location>
</feature>
<keyword evidence="3" id="KW-1185">Reference proteome</keyword>
<organism evidence="2 3">
    <name type="scientific">Flavobacterium beibuense</name>
    <dbReference type="NCBI Taxonomy" id="657326"/>
    <lineage>
        <taxon>Bacteria</taxon>
        <taxon>Pseudomonadati</taxon>
        <taxon>Bacteroidota</taxon>
        <taxon>Flavobacteriia</taxon>
        <taxon>Flavobacteriales</taxon>
        <taxon>Flavobacteriaceae</taxon>
        <taxon>Flavobacterium</taxon>
    </lineage>
</organism>
<feature type="transmembrane region" description="Helical" evidence="1">
    <location>
        <begin position="276"/>
        <end position="296"/>
    </location>
</feature>
<keyword evidence="1" id="KW-1133">Transmembrane helix</keyword>
<dbReference type="Proteomes" id="UP000289775">
    <property type="component" value="Unassembled WGS sequence"/>
</dbReference>
<keyword evidence="1" id="KW-0812">Transmembrane</keyword>
<feature type="transmembrane region" description="Helical" evidence="1">
    <location>
        <begin position="63"/>
        <end position="82"/>
    </location>
</feature>
<sequence>MFRKLLSLEWKAFLRSKSFAGNVAIKVFMAIGAIYFTLVFLALGFFSFNMIKDSGLASDPLELISKYLIYYIVFDLVIRLFFQKIPVINIRPLLPLPVKRSTIVNFALGKTMVSFFNIMHAFFFVPFSIKLLVEGYDPLHVVFWHISMLAIIYSNNFLNLLLNNKDGLFAIFIGLILAFGGLQYFGIFDLTDYTGPVFHALYTTGYAFVIPVFIVVGLWIATYKYFYKNLYLDAGLTSKHEEAKTEEYTWLNQFGTLGTFLKNDIKLIRRNKRSKTTVFISIVFLFYGMLFFTGALEMYDTPIWKMFAAIFVSGGFLFTFGQFVPSWDSAYYPLMMSQNIQYKEYIASKWWLIVIGTLVSAIISSFYLYFGWEVYILILIGAVYNIGVNSYLVLLGGAFIKTPIDLASSKQAFGDKKAFNLKVFLISMPKLVLPLILYGIGYYFYSPEAGYALVVLAGILGFAFRNKVFALIERIYKSEKYDTLEAYKQKN</sequence>
<name>A0A444WDI8_9FLAO</name>
<feature type="transmembrane region" description="Helical" evidence="1">
    <location>
        <begin position="421"/>
        <end position="445"/>
    </location>
</feature>
<feature type="transmembrane region" description="Helical" evidence="1">
    <location>
        <begin position="302"/>
        <end position="324"/>
    </location>
</feature>
<feature type="transmembrane region" description="Helical" evidence="1">
    <location>
        <begin position="141"/>
        <end position="161"/>
    </location>
</feature>
<evidence type="ECO:0000313" key="2">
    <source>
        <dbReference type="EMBL" id="RYJ43897.1"/>
    </source>
</evidence>
<feature type="transmembrane region" description="Helical" evidence="1">
    <location>
        <begin position="168"/>
        <end position="188"/>
    </location>
</feature>
<evidence type="ECO:0000256" key="1">
    <source>
        <dbReference type="SAM" id="Phobius"/>
    </source>
</evidence>
<dbReference type="AlphaFoldDB" id="A0A444WDI8"/>
<gene>
    <name evidence="2" type="ORF">NU09_1405</name>
</gene>